<dbReference type="Pfam" id="PF13468">
    <property type="entry name" value="Glyoxalase_3"/>
    <property type="match status" value="1"/>
</dbReference>
<dbReference type="STRING" id="53501.SAMN04488043_102149"/>
<dbReference type="SUPFAM" id="SSF54593">
    <property type="entry name" value="Glyoxalase/Bleomycin resistance protein/Dihydroxybiphenyl dioxygenase"/>
    <property type="match status" value="1"/>
</dbReference>
<dbReference type="AlphaFoldDB" id="A0A0P1FWR3"/>
<name>A0A0P1FWR3_THAGE</name>
<dbReference type="PANTHER" id="PTHR40265:SF1">
    <property type="entry name" value="GLYOXALASE-LIKE DOMAIN-CONTAINING PROTEIN"/>
    <property type="match status" value="1"/>
</dbReference>
<evidence type="ECO:0000259" key="1">
    <source>
        <dbReference type="PROSITE" id="PS51819"/>
    </source>
</evidence>
<gene>
    <name evidence="2" type="ORF">TG4357_01526</name>
</gene>
<organism evidence="2 3">
    <name type="scientific">Thalassovita gelatinovora</name>
    <name type="common">Thalassobius gelatinovorus</name>
    <dbReference type="NCBI Taxonomy" id="53501"/>
    <lineage>
        <taxon>Bacteria</taxon>
        <taxon>Pseudomonadati</taxon>
        <taxon>Pseudomonadota</taxon>
        <taxon>Alphaproteobacteria</taxon>
        <taxon>Rhodobacterales</taxon>
        <taxon>Roseobacteraceae</taxon>
        <taxon>Thalassovita</taxon>
    </lineage>
</organism>
<proteinExistence type="predicted"/>
<dbReference type="PROSITE" id="PS51819">
    <property type="entry name" value="VOC"/>
    <property type="match status" value="1"/>
</dbReference>
<feature type="domain" description="VOC" evidence="1">
    <location>
        <begin position="7"/>
        <end position="145"/>
    </location>
</feature>
<dbReference type="InterPro" id="IPR025870">
    <property type="entry name" value="Glyoxalase-like_dom"/>
</dbReference>
<evidence type="ECO:0000313" key="2">
    <source>
        <dbReference type="EMBL" id="CUH64837.1"/>
    </source>
</evidence>
<dbReference type="InterPro" id="IPR029068">
    <property type="entry name" value="Glyas_Bleomycin-R_OHBP_Dase"/>
</dbReference>
<dbReference type="OrthoDB" id="9812467at2"/>
<dbReference type="PANTHER" id="PTHR40265">
    <property type="entry name" value="BLL2707 PROTEIN"/>
    <property type="match status" value="1"/>
</dbReference>
<keyword evidence="3" id="KW-1185">Reference proteome</keyword>
<dbReference type="Proteomes" id="UP000051587">
    <property type="component" value="Unassembled WGS sequence"/>
</dbReference>
<sequence length="286" mass="30403">MPHPVKGIDHCFALVDDLDSAAAQYDALGFTLSPRGTHSAAKGSANYTIMFPTDYFELLGILAPTDLNAARRETLATMGQGLHAIACRIENAEAAADALSELGLATQGLGDFSRPVPLPDGSEGVAAFSTVSFTPADMPLGMVFMCQHKTRETVWIPELLEHRNTACGIDAILAISDRPEKDANGFARLWAEGHVTQEDDCFTVHTGLNSAPLILCDPSTMAKRYPGIDLSATANGAFTVLRIKTRDLEAAKDCLVNSNVAFSETSDGLTVGPEFAAGVLMEFVLA</sequence>
<dbReference type="Gene3D" id="3.10.180.10">
    <property type="entry name" value="2,3-Dihydroxybiphenyl 1,2-Dioxygenase, domain 1"/>
    <property type="match status" value="1"/>
</dbReference>
<dbReference type="RefSeq" id="WP_058262249.1">
    <property type="nucleotide sequence ID" value="NZ_CP051181.1"/>
</dbReference>
<dbReference type="EMBL" id="CYSA01000015">
    <property type="protein sequence ID" value="CUH64837.1"/>
    <property type="molecule type" value="Genomic_DNA"/>
</dbReference>
<accession>A0A0P1FWR3</accession>
<reference evidence="2 3" key="1">
    <citation type="submission" date="2015-09" db="EMBL/GenBank/DDBJ databases">
        <authorList>
            <consortium name="Swine Surveillance"/>
        </authorList>
    </citation>
    <scope>NUCLEOTIDE SEQUENCE [LARGE SCALE GENOMIC DNA]</scope>
    <source>
        <strain evidence="2 3">CECT 4357</strain>
    </source>
</reference>
<protein>
    <recommendedName>
        <fullName evidence="1">VOC domain-containing protein</fullName>
    </recommendedName>
</protein>
<dbReference type="InterPro" id="IPR037523">
    <property type="entry name" value="VOC_core"/>
</dbReference>
<evidence type="ECO:0000313" key="3">
    <source>
        <dbReference type="Proteomes" id="UP000051587"/>
    </source>
</evidence>